<reference evidence="1" key="3">
    <citation type="submission" date="2020-02" db="EMBL/GenBank/DDBJ databases">
        <authorList>
            <person name="Sarangi A.N."/>
            <person name="Ghosh S."/>
            <person name="Mukherjee M."/>
            <person name="Tripathy S."/>
        </authorList>
    </citation>
    <scope>NUCLEOTIDE SEQUENCE</scope>
    <source>
        <strain evidence="1">BDU141951</strain>
    </source>
</reference>
<sequence>MPKSWFTLGGSIVFLVTVVALYFSTEQQRTGERLETSLQSLLPAVIASTSPAMDISANGDRWAMPSYQEQIAAWQNQQANITLDETDLATPQGSSTTDESPSLQLSDADVVVQNTPDFIAHLKQGLASLSDRQDGLQRLRPMLGTRSAAISFQPSDHISIERYANRQHLLEGTPELNFLDAGAIELLLSFRRVLIEDIADVGENTFCYPAEDAATGEEQPICLEVAPGGGRYWLEDPNAAWW</sequence>
<proteinExistence type="predicted"/>
<reference evidence="1" key="2">
    <citation type="journal article" date="2015" name="Genome Announc.">
        <title>Draft Genome Sequence of Filamentous Marine Cyanobacterium Lyngbya confervoides Strain BDU141951.</title>
        <authorList>
            <person name="Chandrababunaidu M.M."/>
            <person name="Sen D."/>
            <person name="Tripathy S."/>
        </authorList>
    </citation>
    <scope>NUCLEOTIDE SEQUENCE</scope>
    <source>
        <strain evidence="1">BDU141951</strain>
    </source>
</reference>
<comment type="caution">
    <text evidence="1">The sequence shown here is derived from an EMBL/GenBank/DDBJ whole genome shotgun (WGS) entry which is preliminary data.</text>
</comment>
<reference evidence="1" key="1">
    <citation type="submission" date="2014-11" db="EMBL/GenBank/DDBJ databases">
        <authorList>
            <person name="Malar M.C."/>
            <person name="Sen D."/>
            <person name="Tripathy S."/>
        </authorList>
    </citation>
    <scope>NUCLEOTIDE SEQUENCE</scope>
    <source>
        <strain evidence="1">BDU141951</strain>
    </source>
</reference>
<gene>
    <name evidence="1" type="ORF">QQ91_017675</name>
</gene>
<evidence type="ECO:0000313" key="1">
    <source>
        <dbReference type="EMBL" id="NEV68930.1"/>
    </source>
</evidence>
<dbReference type="AlphaFoldDB" id="A0A0C1Y8U9"/>
<dbReference type="EMBL" id="JTHE02000003">
    <property type="protein sequence ID" value="NEV68930.1"/>
    <property type="molecule type" value="Genomic_DNA"/>
</dbReference>
<accession>A0A0C1Y8U9</accession>
<name>A0A0C1Y8U9_9CYAN</name>
<organism evidence="1">
    <name type="scientific">Lyngbya confervoides BDU141951</name>
    <dbReference type="NCBI Taxonomy" id="1574623"/>
    <lineage>
        <taxon>Bacteria</taxon>
        <taxon>Bacillati</taxon>
        <taxon>Cyanobacteriota</taxon>
        <taxon>Cyanophyceae</taxon>
        <taxon>Oscillatoriophycideae</taxon>
        <taxon>Oscillatoriales</taxon>
        <taxon>Microcoleaceae</taxon>
        <taxon>Lyngbya</taxon>
    </lineage>
</organism>
<protein>
    <submittedName>
        <fullName evidence="1">Uncharacterized protein</fullName>
    </submittedName>
</protein>